<dbReference type="InterPro" id="IPR050428">
    <property type="entry name" value="TCS_sensor_his_kinase"/>
</dbReference>
<dbReference type="Pfam" id="PF00512">
    <property type="entry name" value="HisKA"/>
    <property type="match status" value="1"/>
</dbReference>
<gene>
    <name evidence="16" type="ORF">H010_11959</name>
</gene>
<evidence type="ECO:0000313" key="17">
    <source>
        <dbReference type="Proteomes" id="UP001152876"/>
    </source>
</evidence>
<organism evidence="16 17">
    <name type="scientific">Hydrogenophaga taeniospiralis CCUG 15921</name>
    <dbReference type="NCBI Taxonomy" id="1281780"/>
    <lineage>
        <taxon>Bacteria</taxon>
        <taxon>Pseudomonadati</taxon>
        <taxon>Pseudomonadota</taxon>
        <taxon>Betaproteobacteria</taxon>
        <taxon>Burkholderiales</taxon>
        <taxon>Comamonadaceae</taxon>
        <taxon>Hydrogenophaga</taxon>
    </lineage>
</organism>
<sequence>MNLASVPRPARQPVLRRYILSWTLGALLVVWLTLIAVAAATGFRETRKFSDGQLVGVARLWLEAAPTGTTLNSIPESAGIDHEYMQDVAVLAWENGRLLTDTHRMAPGLNLSNMPPHGFSTVTLQTEHGVGEWRSYGVQLNVGGRERRVLALMDMDKRFELGKDIAEHVAQPAILVLPLVALVLWWTIRRGLRPLDRLSSEVEALDGFAGQRLDTQHRFREFFSTVAAINTLVDTLQTRAQREREFASDVAHELRTPLSAIALQASAAQHGATREQLAQLEQEALRAGRILSQLLDLARAQRTGGNGPDGVAAQTVALGAVASELISRHAQLGYETDHELSLVQPATAVEVKVQPMLLELALRNLIENALRHTPRGTQVCVEVWQTPQEVGVSVSDDGQRGGPLPLDTSPPGSARLAPADTSGLGLGLRLVERLAEQMGAGFERDTGQPPMTTRFTLRWKS</sequence>
<accession>A0A9X4NSR7</accession>
<evidence type="ECO:0000256" key="11">
    <source>
        <dbReference type="ARBA" id="ARBA00023012"/>
    </source>
</evidence>
<feature type="region of interest" description="Disordered" evidence="12">
    <location>
        <begin position="393"/>
        <end position="419"/>
    </location>
</feature>
<keyword evidence="4" id="KW-0597">Phosphoprotein</keyword>
<dbReference type="InterPro" id="IPR003660">
    <property type="entry name" value="HAMP_dom"/>
</dbReference>
<keyword evidence="6 13" id="KW-0812">Transmembrane</keyword>
<feature type="region of interest" description="Disordered" evidence="12">
    <location>
        <begin position="442"/>
        <end position="461"/>
    </location>
</feature>
<keyword evidence="9" id="KW-0067">ATP-binding</keyword>
<dbReference type="EC" id="2.7.13.3" evidence="3"/>
<dbReference type="InterPro" id="IPR003594">
    <property type="entry name" value="HATPase_dom"/>
</dbReference>
<evidence type="ECO:0000256" key="5">
    <source>
        <dbReference type="ARBA" id="ARBA00022679"/>
    </source>
</evidence>
<evidence type="ECO:0000256" key="8">
    <source>
        <dbReference type="ARBA" id="ARBA00022777"/>
    </source>
</evidence>
<dbReference type="InterPro" id="IPR036890">
    <property type="entry name" value="HATPase_C_sf"/>
</dbReference>
<evidence type="ECO:0000259" key="15">
    <source>
        <dbReference type="PROSITE" id="PS50885"/>
    </source>
</evidence>
<dbReference type="CDD" id="cd00075">
    <property type="entry name" value="HATPase"/>
    <property type="match status" value="1"/>
</dbReference>
<dbReference type="PANTHER" id="PTHR45436:SF14">
    <property type="entry name" value="SENSOR PROTEIN QSEC"/>
    <property type="match status" value="1"/>
</dbReference>
<dbReference type="InterPro" id="IPR036097">
    <property type="entry name" value="HisK_dim/P_sf"/>
</dbReference>
<evidence type="ECO:0000256" key="1">
    <source>
        <dbReference type="ARBA" id="ARBA00000085"/>
    </source>
</evidence>
<dbReference type="GO" id="GO:0005886">
    <property type="term" value="C:plasma membrane"/>
    <property type="evidence" value="ECO:0007669"/>
    <property type="project" value="TreeGrafter"/>
</dbReference>
<feature type="domain" description="Histidine kinase" evidence="14">
    <location>
        <begin position="249"/>
        <end position="461"/>
    </location>
</feature>
<evidence type="ECO:0000256" key="2">
    <source>
        <dbReference type="ARBA" id="ARBA00004141"/>
    </source>
</evidence>
<protein>
    <recommendedName>
        <fullName evidence="3">histidine kinase</fullName>
        <ecNumber evidence="3">2.7.13.3</ecNumber>
    </recommendedName>
</protein>
<dbReference type="Proteomes" id="UP001152876">
    <property type="component" value="Unassembled WGS sequence"/>
</dbReference>
<evidence type="ECO:0000256" key="6">
    <source>
        <dbReference type="ARBA" id="ARBA00022692"/>
    </source>
</evidence>
<evidence type="ECO:0000259" key="14">
    <source>
        <dbReference type="PROSITE" id="PS50109"/>
    </source>
</evidence>
<evidence type="ECO:0000256" key="3">
    <source>
        <dbReference type="ARBA" id="ARBA00012438"/>
    </source>
</evidence>
<evidence type="ECO:0000256" key="12">
    <source>
        <dbReference type="SAM" id="MobiDB-lite"/>
    </source>
</evidence>
<evidence type="ECO:0000256" key="7">
    <source>
        <dbReference type="ARBA" id="ARBA00022741"/>
    </source>
</evidence>
<dbReference type="RefSeq" id="WP_068175947.1">
    <property type="nucleotide sequence ID" value="NZ_AOGK01000009.1"/>
</dbReference>
<dbReference type="InterPro" id="IPR005467">
    <property type="entry name" value="His_kinase_dom"/>
</dbReference>
<dbReference type="SUPFAM" id="SSF55874">
    <property type="entry name" value="ATPase domain of HSP90 chaperone/DNA topoisomerase II/histidine kinase"/>
    <property type="match status" value="1"/>
</dbReference>
<evidence type="ECO:0000256" key="10">
    <source>
        <dbReference type="ARBA" id="ARBA00022989"/>
    </source>
</evidence>
<dbReference type="Gene3D" id="3.30.565.10">
    <property type="entry name" value="Histidine kinase-like ATPase, C-terminal domain"/>
    <property type="match status" value="1"/>
</dbReference>
<dbReference type="PROSITE" id="PS50109">
    <property type="entry name" value="HIS_KIN"/>
    <property type="match status" value="1"/>
</dbReference>
<dbReference type="GO" id="GO:0000155">
    <property type="term" value="F:phosphorelay sensor kinase activity"/>
    <property type="evidence" value="ECO:0007669"/>
    <property type="project" value="InterPro"/>
</dbReference>
<dbReference type="CDD" id="cd00082">
    <property type="entry name" value="HisKA"/>
    <property type="match status" value="1"/>
</dbReference>
<evidence type="ECO:0000256" key="9">
    <source>
        <dbReference type="ARBA" id="ARBA00022840"/>
    </source>
</evidence>
<name>A0A9X4NSR7_9BURK</name>
<evidence type="ECO:0000256" key="13">
    <source>
        <dbReference type="SAM" id="Phobius"/>
    </source>
</evidence>
<keyword evidence="10 13" id="KW-1133">Transmembrane helix</keyword>
<keyword evidence="11" id="KW-0902">Two-component regulatory system</keyword>
<feature type="transmembrane region" description="Helical" evidence="13">
    <location>
        <begin position="20"/>
        <end position="43"/>
    </location>
</feature>
<dbReference type="EMBL" id="AOGK01000009">
    <property type="protein sequence ID" value="MDG5975974.1"/>
    <property type="molecule type" value="Genomic_DNA"/>
</dbReference>
<evidence type="ECO:0000256" key="4">
    <source>
        <dbReference type="ARBA" id="ARBA00022553"/>
    </source>
</evidence>
<dbReference type="Pfam" id="PF02518">
    <property type="entry name" value="HATPase_c"/>
    <property type="match status" value="1"/>
</dbReference>
<keyword evidence="17" id="KW-1185">Reference proteome</keyword>
<comment type="subcellular location">
    <subcellularLocation>
        <location evidence="2">Membrane</location>
        <topology evidence="2">Multi-pass membrane protein</topology>
    </subcellularLocation>
</comment>
<dbReference type="PANTHER" id="PTHR45436">
    <property type="entry name" value="SENSOR HISTIDINE KINASE YKOH"/>
    <property type="match status" value="1"/>
</dbReference>
<dbReference type="AlphaFoldDB" id="A0A9X4NSR7"/>
<comment type="caution">
    <text evidence="16">The sequence shown here is derived from an EMBL/GenBank/DDBJ whole genome shotgun (WGS) entry which is preliminary data.</text>
</comment>
<proteinExistence type="predicted"/>
<dbReference type="PROSITE" id="PS50885">
    <property type="entry name" value="HAMP"/>
    <property type="match status" value="1"/>
</dbReference>
<dbReference type="SMART" id="SM00387">
    <property type="entry name" value="HATPase_c"/>
    <property type="match status" value="1"/>
</dbReference>
<dbReference type="OrthoDB" id="8790433at2"/>
<dbReference type="SUPFAM" id="SSF47384">
    <property type="entry name" value="Homodimeric domain of signal transducing histidine kinase"/>
    <property type="match status" value="1"/>
</dbReference>
<keyword evidence="5" id="KW-0808">Transferase</keyword>
<dbReference type="SMART" id="SM00388">
    <property type="entry name" value="HisKA"/>
    <property type="match status" value="1"/>
</dbReference>
<dbReference type="Gene3D" id="1.10.287.130">
    <property type="match status" value="1"/>
</dbReference>
<keyword evidence="7" id="KW-0547">Nucleotide-binding</keyword>
<dbReference type="GO" id="GO:0005524">
    <property type="term" value="F:ATP binding"/>
    <property type="evidence" value="ECO:0007669"/>
    <property type="project" value="UniProtKB-KW"/>
</dbReference>
<feature type="domain" description="HAMP" evidence="15">
    <location>
        <begin position="189"/>
        <end position="241"/>
    </location>
</feature>
<comment type="catalytic activity">
    <reaction evidence="1">
        <text>ATP + protein L-histidine = ADP + protein N-phospho-L-histidine.</text>
        <dbReference type="EC" id="2.7.13.3"/>
    </reaction>
</comment>
<reference evidence="16" key="1">
    <citation type="submission" date="2013-01" db="EMBL/GenBank/DDBJ databases">
        <title>Genome draft of Hydrogenophaga taeniospiralis 2K1.</title>
        <authorList>
            <person name="Gomila M."/>
            <person name="Lalucat J."/>
        </authorList>
    </citation>
    <scope>NUCLEOTIDE SEQUENCE</scope>
    <source>
        <strain evidence="16">CCUG 15921</strain>
    </source>
</reference>
<evidence type="ECO:0000313" key="16">
    <source>
        <dbReference type="EMBL" id="MDG5975974.1"/>
    </source>
</evidence>
<keyword evidence="8 16" id="KW-0418">Kinase</keyword>
<keyword evidence="13" id="KW-0472">Membrane</keyword>
<dbReference type="InterPro" id="IPR003661">
    <property type="entry name" value="HisK_dim/P_dom"/>
</dbReference>